<accession>Q9TWM8</accession>
<keyword id="KW-0903">Direct protein sequencing</keyword>
<name>Q9TWM8_TETPY</name>
<feature type="compositionally biased region" description="Polar residues" evidence="1">
    <location>
        <begin position="1"/>
        <end position="11"/>
    </location>
</feature>
<proteinExistence type="evidence at protein level"/>
<organism>
    <name type="scientific">Tetrahymena pyriformis</name>
    <dbReference type="NCBI Taxonomy" id="5908"/>
    <lineage>
        <taxon>Eukaryota</taxon>
        <taxon>Sar</taxon>
        <taxon>Alveolata</taxon>
        <taxon>Ciliophora</taxon>
        <taxon>Intramacronucleata</taxon>
        <taxon>Oligohymenophorea</taxon>
        <taxon>Hymenostomatida</taxon>
        <taxon>Tetrahymenina</taxon>
        <taxon>Tetrahymenidae</taxon>
        <taxon>Tetrahymena</taxon>
    </lineage>
</organism>
<feature type="region of interest" description="Disordered" evidence="1">
    <location>
        <begin position="1"/>
        <end position="21"/>
    </location>
</feature>
<sequence>SSLQKPFNPQGDTDLEFKTLS</sequence>
<protein>
    <submittedName>
        <fullName>NKTAG antigen</fullName>
    </submittedName>
</protein>
<reference key="1">
    <citation type="journal article" date="1994" name="Scand. J. Immunol.">
        <title>Partial amino acid sequence of a novel protozoan parasite antigen that inhibits non-specific cytotoxic cell activity.</title>
        <authorList>
            <person name="Leary J.H. 3rd"/>
            <person name="Evans D.L."/>
            <person name="Jaso-Friedmann L."/>
        </authorList>
    </citation>
    <scope>PROTEIN SEQUENCE</scope>
</reference>
<evidence type="ECO:0000256" key="1">
    <source>
        <dbReference type="SAM" id="MobiDB-lite"/>
    </source>
</evidence>
<dbReference type="AlphaFoldDB" id="Q9TWM8"/>